<feature type="region of interest" description="Disordered" evidence="1">
    <location>
        <begin position="33"/>
        <end position="59"/>
    </location>
</feature>
<organism evidence="2 3">
    <name type="scientific">Lithospermum erythrorhizon</name>
    <name type="common">Purple gromwell</name>
    <name type="synonym">Lithospermum officinale var. erythrorhizon</name>
    <dbReference type="NCBI Taxonomy" id="34254"/>
    <lineage>
        <taxon>Eukaryota</taxon>
        <taxon>Viridiplantae</taxon>
        <taxon>Streptophyta</taxon>
        <taxon>Embryophyta</taxon>
        <taxon>Tracheophyta</taxon>
        <taxon>Spermatophyta</taxon>
        <taxon>Magnoliopsida</taxon>
        <taxon>eudicotyledons</taxon>
        <taxon>Gunneridae</taxon>
        <taxon>Pentapetalae</taxon>
        <taxon>asterids</taxon>
        <taxon>lamiids</taxon>
        <taxon>Boraginales</taxon>
        <taxon>Boraginaceae</taxon>
        <taxon>Boraginoideae</taxon>
        <taxon>Lithospermeae</taxon>
        <taxon>Lithospermum</taxon>
    </lineage>
</organism>
<evidence type="ECO:0000256" key="1">
    <source>
        <dbReference type="SAM" id="MobiDB-lite"/>
    </source>
</evidence>
<evidence type="ECO:0000313" key="3">
    <source>
        <dbReference type="Proteomes" id="UP001454036"/>
    </source>
</evidence>
<protein>
    <submittedName>
        <fullName evidence="2">Uncharacterized protein</fullName>
    </submittedName>
</protein>
<name>A0AAV3PU67_LITER</name>
<dbReference type="EMBL" id="BAABME010002191">
    <property type="protein sequence ID" value="GAA0153492.1"/>
    <property type="molecule type" value="Genomic_DNA"/>
</dbReference>
<keyword evidence="3" id="KW-1185">Reference proteome</keyword>
<proteinExistence type="predicted"/>
<evidence type="ECO:0000313" key="2">
    <source>
        <dbReference type="EMBL" id="GAA0153492.1"/>
    </source>
</evidence>
<feature type="compositionally biased region" description="Polar residues" evidence="1">
    <location>
        <begin position="33"/>
        <end position="56"/>
    </location>
</feature>
<gene>
    <name evidence="2" type="ORF">LIER_11715</name>
</gene>
<accession>A0AAV3PU67</accession>
<dbReference type="AlphaFoldDB" id="A0AAV3PU67"/>
<comment type="caution">
    <text evidence="2">The sequence shown here is derived from an EMBL/GenBank/DDBJ whole genome shotgun (WGS) entry which is preliminary data.</text>
</comment>
<sequence length="88" mass="9833">MTRPSAPMTQNPVDENMARHLASCVGNVDQVPLSQKSVPPPTKQQVHNDISGTSQPPHVISPTDEFLMGDIREEVQRRVHIARQQEIQ</sequence>
<dbReference type="Proteomes" id="UP001454036">
    <property type="component" value="Unassembled WGS sequence"/>
</dbReference>
<reference evidence="2 3" key="1">
    <citation type="submission" date="2024-01" db="EMBL/GenBank/DDBJ databases">
        <title>The complete chloroplast genome sequence of Lithospermum erythrorhizon: insights into the phylogenetic relationship among Boraginaceae species and the maternal lineages of purple gromwells.</title>
        <authorList>
            <person name="Okada T."/>
            <person name="Watanabe K."/>
        </authorList>
    </citation>
    <scope>NUCLEOTIDE SEQUENCE [LARGE SCALE GENOMIC DNA]</scope>
</reference>